<keyword evidence="1" id="KW-1133">Transmembrane helix</keyword>
<feature type="transmembrane region" description="Helical" evidence="1">
    <location>
        <begin position="34"/>
        <end position="62"/>
    </location>
</feature>
<comment type="caution">
    <text evidence="2">The sequence shown here is derived from an EMBL/GenBank/DDBJ whole genome shotgun (WGS) entry which is preliminary data.</text>
</comment>
<evidence type="ECO:0000313" key="2">
    <source>
        <dbReference type="EMBL" id="KAE9593566.1"/>
    </source>
</evidence>
<dbReference type="EMBL" id="WOCE01000018">
    <property type="protein sequence ID" value="KAE9593566.1"/>
    <property type="molecule type" value="Genomic_DNA"/>
</dbReference>
<organism evidence="2 3">
    <name type="scientific">Lupinus albus</name>
    <name type="common">White lupine</name>
    <name type="synonym">Lupinus termis</name>
    <dbReference type="NCBI Taxonomy" id="3870"/>
    <lineage>
        <taxon>Eukaryota</taxon>
        <taxon>Viridiplantae</taxon>
        <taxon>Streptophyta</taxon>
        <taxon>Embryophyta</taxon>
        <taxon>Tracheophyta</taxon>
        <taxon>Spermatophyta</taxon>
        <taxon>Magnoliopsida</taxon>
        <taxon>eudicotyledons</taxon>
        <taxon>Gunneridae</taxon>
        <taxon>Pentapetalae</taxon>
        <taxon>rosids</taxon>
        <taxon>fabids</taxon>
        <taxon>Fabales</taxon>
        <taxon>Fabaceae</taxon>
        <taxon>Papilionoideae</taxon>
        <taxon>50 kb inversion clade</taxon>
        <taxon>genistoids sensu lato</taxon>
        <taxon>core genistoids</taxon>
        <taxon>Genisteae</taxon>
        <taxon>Lupinus</taxon>
    </lineage>
</organism>
<evidence type="ECO:0000313" key="3">
    <source>
        <dbReference type="Proteomes" id="UP000447434"/>
    </source>
</evidence>
<proteinExistence type="predicted"/>
<name>A0A6A4NIS7_LUPAL</name>
<dbReference type="AlphaFoldDB" id="A0A6A4NIS7"/>
<keyword evidence="3" id="KW-1185">Reference proteome</keyword>
<feature type="transmembrane region" description="Helical" evidence="1">
    <location>
        <begin position="74"/>
        <end position="94"/>
    </location>
</feature>
<keyword evidence="1" id="KW-0812">Transmembrane</keyword>
<dbReference type="Proteomes" id="UP000447434">
    <property type="component" value="Chromosome 18"/>
</dbReference>
<evidence type="ECO:0000256" key="1">
    <source>
        <dbReference type="SAM" id="Phobius"/>
    </source>
</evidence>
<protein>
    <submittedName>
        <fullName evidence="2">Uncharacterized protein</fullName>
    </submittedName>
</protein>
<keyword evidence="1" id="KW-0472">Membrane</keyword>
<gene>
    <name evidence="2" type="ORF">Lalb_Chr18g0044431</name>
</gene>
<reference evidence="3" key="1">
    <citation type="journal article" date="2020" name="Nat. Commun.">
        <title>Genome sequence of the cluster root forming white lupin.</title>
        <authorList>
            <person name="Hufnagel B."/>
            <person name="Marques A."/>
            <person name="Soriano A."/>
            <person name="Marques L."/>
            <person name="Divol F."/>
            <person name="Doumas P."/>
            <person name="Sallet E."/>
            <person name="Mancinotti D."/>
            <person name="Carrere S."/>
            <person name="Marande W."/>
            <person name="Arribat S."/>
            <person name="Keller J."/>
            <person name="Huneau C."/>
            <person name="Blein T."/>
            <person name="Aime D."/>
            <person name="Laguerre M."/>
            <person name="Taylor J."/>
            <person name="Schubert V."/>
            <person name="Nelson M."/>
            <person name="Geu-Flores F."/>
            <person name="Crespi M."/>
            <person name="Gallardo-Guerrero K."/>
            <person name="Delaux P.-M."/>
            <person name="Salse J."/>
            <person name="Berges H."/>
            <person name="Guyot R."/>
            <person name="Gouzy J."/>
            <person name="Peret B."/>
        </authorList>
    </citation>
    <scope>NUCLEOTIDE SEQUENCE [LARGE SCALE GENOMIC DNA]</scope>
    <source>
        <strain evidence="3">cv. Amiga</strain>
    </source>
</reference>
<accession>A0A6A4NIS7</accession>
<sequence>MQPYRTTLINIGFKIIILVKSNSRDPHRVTMTAIAVNVVLLFLFFIFLKLLCFFLEIVYTLFTFSFTRECEWRIFSVIVYLLWYIFLFLVLLAYPSIMLYQLIIYIHWYVFFP</sequence>